<accession>K6QBK2</accession>
<name>K6QBK2_9FIRM</name>
<evidence type="ECO:0000256" key="1">
    <source>
        <dbReference type="SAM" id="MobiDB-lite"/>
    </source>
</evidence>
<dbReference type="InterPro" id="IPR007295">
    <property type="entry name" value="DUF402"/>
</dbReference>
<gene>
    <name evidence="3" type="ORF">ThesuDRAFT_00343</name>
</gene>
<evidence type="ECO:0000313" key="3">
    <source>
        <dbReference type="EMBL" id="EKP93746.1"/>
    </source>
</evidence>
<sequence>MNGPAGPGTRGGGAPAPGPLVGQGGRVPGRTRRVRVEAWLATGRLKATWDGVLAAGPGWWAVAALWSRGPVAAGPLTFAPGDRLLEIYWADRWYNVFRVLAPPAPPAVAREGHPPAGRAGEGEAGAAGEEAGGAGRLPGQPGGPHPRAGSRAGHPAGYRLKGYYVNLSTPARILDDDGLARGREGEEGEAGAARVSRPVRLAYVDGVLDAVVLPDGSWQWLDQAEFRRMVQGAGRGSGSRGPAGPGRMGEGEGADAPLPLPGPAAWRQAARHLAAGLAAGAGPFVENLVPWDDLERMLFPAPAGEG</sequence>
<feature type="compositionally biased region" description="Gly residues" evidence="1">
    <location>
        <begin position="122"/>
        <end position="142"/>
    </location>
</feature>
<dbReference type="InterPro" id="IPR035930">
    <property type="entry name" value="FomD-like_sf"/>
</dbReference>
<reference evidence="3" key="1">
    <citation type="submission" date="2010-10" db="EMBL/GenBank/DDBJ databases">
        <authorList>
            <consortium name="US DOE Joint Genome Institute (JGI-PGF)"/>
            <person name="Lucas S."/>
            <person name="Copeland A."/>
            <person name="Lapidus A."/>
            <person name="Bruce D."/>
            <person name="Goodwin L."/>
            <person name="Pitluck S."/>
            <person name="Kyrpides N."/>
            <person name="Mavromatis K."/>
            <person name="Detter J.C."/>
            <person name="Han C."/>
            <person name="Land M."/>
            <person name="Hauser L."/>
            <person name="Markowitz V."/>
            <person name="Cheng J.-F."/>
            <person name="Hugenholtz P."/>
            <person name="Woyke T."/>
            <person name="Wu D."/>
            <person name="Pukall R."/>
            <person name="Wahrenburg C."/>
            <person name="Brambilla E."/>
            <person name="Klenk H.-P."/>
            <person name="Eisen J.A."/>
        </authorList>
    </citation>
    <scope>NUCLEOTIDE SEQUENCE [LARGE SCALE GENOMIC DNA]</scope>
    <source>
        <strain evidence="3">DSM 13965</strain>
    </source>
</reference>
<feature type="domain" description="DUF402" evidence="2">
    <location>
        <begin position="159"/>
        <end position="229"/>
    </location>
</feature>
<dbReference type="EMBL" id="AENY02000005">
    <property type="protein sequence ID" value="EKP93746.1"/>
    <property type="molecule type" value="Genomic_DNA"/>
</dbReference>
<feature type="region of interest" description="Disordered" evidence="1">
    <location>
        <begin position="108"/>
        <end position="153"/>
    </location>
</feature>
<organism evidence="3 4">
    <name type="scientific">Thermaerobacter subterraneus DSM 13965</name>
    <dbReference type="NCBI Taxonomy" id="867903"/>
    <lineage>
        <taxon>Bacteria</taxon>
        <taxon>Bacillati</taxon>
        <taxon>Bacillota</taxon>
        <taxon>Clostridia</taxon>
        <taxon>Eubacteriales</taxon>
        <taxon>Clostridiales Family XVII. Incertae Sedis</taxon>
        <taxon>Thermaerobacter</taxon>
    </lineage>
</organism>
<evidence type="ECO:0000259" key="2">
    <source>
        <dbReference type="Pfam" id="PF04167"/>
    </source>
</evidence>
<feature type="region of interest" description="Disordered" evidence="1">
    <location>
        <begin position="232"/>
        <end position="259"/>
    </location>
</feature>
<reference evidence="3" key="2">
    <citation type="submission" date="2012-10" db="EMBL/GenBank/DDBJ databases">
        <title>Improved high-quality draft of Thermaerobacter subterraneus C21, DSM 13965.</title>
        <authorList>
            <consortium name="DOE Joint Genome Institute"/>
            <person name="Eisen J."/>
            <person name="Huntemann M."/>
            <person name="Wei C.-L."/>
            <person name="Han J."/>
            <person name="Detter J.C."/>
            <person name="Han C."/>
            <person name="Tapia R."/>
            <person name="Chen A."/>
            <person name="Kyrpides N."/>
            <person name="Mavromatis K."/>
            <person name="Markowitz V."/>
            <person name="Szeto E."/>
            <person name="Ivanova N."/>
            <person name="Mikhailova N."/>
            <person name="Ovchinnikova G."/>
            <person name="Pagani I."/>
            <person name="Pati A."/>
            <person name="Goodwin L."/>
            <person name="Nordberg H.P."/>
            <person name="Cantor M.N."/>
            <person name="Hua S.X."/>
            <person name="Woyke T."/>
            <person name="Eisen J."/>
            <person name="Klenk H.-P."/>
        </authorList>
    </citation>
    <scope>NUCLEOTIDE SEQUENCE [LARGE SCALE GENOMIC DNA]</scope>
    <source>
        <strain evidence="3">DSM 13965</strain>
    </source>
</reference>
<evidence type="ECO:0000313" key="4">
    <source>
        <dbReference type="Proteomes" id="UP000005710"/>
    </source>
</evidence>
<feature type="region of interest" description="Disordered" evidence="1">
    <location>
        <begin position="1"/>
        <end position="28"/>
    </location>
</feature>
<dbReference type="STRING" id="867903.ThesuDRAFT_00343"/>
<feature type="compositionally biased region" description="Gly residues" evidence="1">
    <location>
        <begin position="1"/>
        <end position="27"/>
    </location>
</feature>
<proteinExistence type="predicted"/>
<comment type="caution">
    <text evidence="3">The sequence shown here is derived from an EMBL/GenBank/DDBJ whole genome shotgun (WGS) entry which is preliminary data.</text>
</comment>
<dbReference type="HOGENOM" id="CLU_908922_0_0_9"/>
<dbReference type="OrthoDB" id="4327917at2"/>
<dbReference type="Pfam" id="PF04167">
    <property type="entry name" value="DUF402"/>
    <property type="match status" value="1"/>
</dbReference>
<keyword evidence="4" id="KW-1185">Reference proteome</keyword>
<dbReference type="AlphaFoldDB" id="K6QBK2"/>
<dbReference type="Proteomes" id="UP000005710">
    <property type="component" value="Unassembled WGS sequence"/>
</dbReference>
<feature type="compositionally biased region" description="Gly residues" evidence="1">
    <location>
        <begin position="233"/>
        <end position="248"/>
    </location>
</feature>
<dbReference type="RefSeq" id="WP_006905039.1">
    <property type="nucleotide sequence ID" value="NZ_JH976536.1"/>
</dbReference>
<dbReference type="Gene3D" id="2.40.380.10">
    <property type="entry name" value="FomD-like"/>
    <property type="match status" value="1"/>
</dbReference>
<protein>
    <recommendedName>
        <fullName evidence="2">DUF402 domain-containing protein</fullName>
    </recommendedName>
</protein>